<evidence type="ECO:0000313" key="1">
    <source>
        <dbReference type="EMBL" id="JAD38445.1"/>
    </source>
</evidence>
<protein>
    <submittedName>
        <fullName evidence="1">Uncharacterized protein</fullName>
    </submittedName>
</protein>
<organism evidence="1">
    <name type="scientific">Arundo donax</name>
    <name type="common">Giant reed</name>
    <name type="synonym">Donax arundinaceus</name>
    <dbReference type="NCBI Taxonomy" id="35708"/>
    <lineage>
        <taxon>Eukaryota</taxon>
        <taxon>Viridiplantae</taxon>
        <taxon>Streptophyta</taxon>
        <taxon>Embryophyta</taxon>
        <taxon>Tracheophyta</taxon>
        <taxon>Spermatophyta</taxon>
        <taxon>Magnoliopsida</taxon>
        <taxon>Liliopsida</taxon>
        <taxon>Poales</taxon>
        <taxon>Poaceae</taxon>
        <taxon>PACMAD clade</taxon>
        <taxon>Arundinoideae</taxon>
        <taxon>Arundineae</taxon>
        <taxon>Arundo</taxon>
    </lineage>
</organism>
<proteinExistence type="predicted"/>
<reference evidence="1" key="1">
    <citation type="submission" date="2014-09" db="EMBL/GenBank/DDBJ databases">
        <authorList>
            <person name="Magalhaes I.L.F."/>
            <person name="Oliveira U."/>
            <person name="Santos F.R."/>
            <person name="Vidigal T.H.D.A."/>
            <person name="Brescovit A.D."/>
            <person name="Santos A.J."/>
        </authorList>
    </citation>
    <scope>NUCLEOTIDE SEQUENCE</scope>
    <source>
        <tissue evidence="1">Shoot tissue taken approximately 20 cm above the soil surface</tissue>
    </source>
</reference>
<accession>A0A0A8ZNW4</accession>
<sequence length="28" mass="3134">MLKTVPINPVSCYLVCTVECLLKLSRPI</sequence>
<dbReference type="AlphaFoldDB" id="A0A0A8ZNW4"/>
<dbReference type="EMBL" id="GBRH01259450">
    <property type="protein sequence ID" value="JAD38445.1"/>
    <property type="molecule type" value="Transcribed_RNA"/>
</dbReference>
<name>A0A0A8ZNW4_ARUDO</name>
<reference evidence="1" key="2">
    <citation type="journal article" date="2015" name="Data Brief">
        <title>Shoot transcriptome of the giant reed, Arundo donax.</title>
        <authorList>
            <person name="Barrero R.A."/>
            <person name="Guerrero F.D."/>
            <person name="Moolhuijzen P."/>
            <person name="Goolsby J.A."/>
            <person name="Tidwell J."/>
            <person name="Bellgard S.E."/>
            <person name="Bellgard M.I."/>
        </authorList>
    </citation>
    <scope>NUCLEOTIDE SEQUENCE</scope>
    <source>
        <tissue evidence="1">Shoot tissue taken approximately 20 cm above the soil surface</tissue>
    </source>
</reference>